<evidence type="ECO:0000313" key="2">
    <source>
        <dbReference type="Ensembl" id="ENSJJAP00000021468.1"/>
    </source>
</evidence>
<dbReference type="AlphaFoldDB" id="A0A8C5L9B4"/>
<dbReference type="PANTHER" id="PTHR22050">
    <property type="entry name" value="RW1 PROTEIN HOMOLOG"/>
    <property type="match status" value="1"/>
</dbReference>
<accession>A0A8C5L9B4</accession>
<reference evidence="2" key="2">
    <citation type="submission" date="2025-09" db="UniProtKB">
        <authorList>
            <consortium name="Ensembl"/>
        </authorList>
    </citation>
    <scope>IDENTIFICATION</scope>
</reference>
<dbReference type="InterPro" id="IPR055436">
    <property type="entry name" value="Ig_TMEM131L_4"/>
</dbReference>
<dbReference type="GeneTree" id="ENSGT00530000063614"/>
<evidence type="ECO:0000313" key="3">
    <source>
        <dbReference type="Proteomes" id="UP000694385"/>
    </source>
</evidence>
<reference evidence="2" key="1">
    <citation type="submission" date="2025-08" db="UniProtKB">
        <authorList>
            <consortium name="Ensembl"/>
        </authorList>
    </citation>
    <scope>IDENTIFICATION</scope>
</reference>
<dbReference type="OMA" id="QEDMWEA"/>
<feature type="domain" description="TMEM131L fourth Ig-like" evidence="1">
    <location>
        <begin position="70"/>
        <end position="143"/>
    </location>
</feature>
<dbReference type="PANTHER" id="PTHR22050:SF1">
    <property type="entry name" value="TRANSMEMBRANE PROTEIN 131"/>
    <property type="match status" value="1"/>
</dbReference>
<dbReference type="Proteomes" id="UP000694385">
    <property type="component" value="Unassembled WGS sequence"/>
</dbReference>
<dbReference type="Ensembl" id="ENSJJAT00000028020.1">
    <property type="protein sequence ID" value="ENSJJAP00000021468.1"/>
    <property type="gene ID" value="ENSJJAG00000021826.1"/>
</dbReference>
<dbReference type="GO" id="GO:0016020">
    <property type="term" value="C:membrane"/>
    <property type="evidence" value="ECO:0007669"/>
    <property type="project" value="TreeGrafter"/>
</dbReference>
<keyword evidence="3" id="KW-1185">Reference proteome</keyword>
<proteinExistence type="predicted"/>
<dbReference type="InterPro" id="IPR039877">
    <property type="entry name" value="TMEM131-like"/>
</dbReference>
<sequence length="146" mass="16862">QPGVAMQEDMWDADWDSHQSLFKAWMAIKENSAHKLNAIFEVNTDLQKNIISKITAELTWPSILSSPRHLRFPLTNTNCSSEEEITLENPADVPVYVQFIPLALYSSPSIFVDKLVSRFNLSKVAKIDLRTLEFQVYRNNEKYRSE</sequence>
<organism evidence="2 3">
    <name type="scientific">Jaculus jaculus</name>
    <name type="common">Lesser Egyptian jerboa</name>
    <dbReference type="NCBI Taxonomy" id="51337"/>
    <lineage>
        <taxon>Eukaryota</taxon>
        <taxon>Metazoa</taxon>
        <taxon>Chordata</taxon>
        <taxon>Craniata</taxon>
        <taxon>Vertebrata</taxon>
        <taxon>Euteleostomi</taxon>
        <taxon>Mammalia</taxon>
        <taxon>Eutheria</taxon>
        <taxon>Euarchontoglires</taxon>
        <taxon>Glires</taxon>
        <taxon>Rodentia</taxon>
        <taxon>Myomorpha</taxon>
        <taxon>Dipodoidea</taxon>
        <taxon>Dipodidae</taxon>
        <taxon>Dipodinae</taxon>
        <taxon>Jaculus</taxon>
    </lineage>
</organism>
<protein>
    <recommendedName>
        <fullName evidence="1">TMEM131L fourth Ig-like domain-containing protein</fullName>
    </recommendedName>
</protein>
<name>A0A8C5L9B4_JACJA</name>
<dbReference type="Pfam" id="PF24499">
    <property type="entry name" value="Ig_TMEM131L_4"/>
    <property type="match status" value="1"/>
</dbReference>
<evidence type="ECO:0000259" key="1">
    <source>
        <dbReference type="Pfam" id="PF24499"/>
    </source>
</evidence>